<dbReference type="PANTHER" id="PTHR12838:SF0">
    <property type="entry name" value="U3 SMALL NUCLEOLAR RNA-ASSOCIATED PROTEIN 11-RELATED"/>
    <property type="match status" value="1"/>
</dbReference>
<dbReference type="GO" id="GO:0006364">
    <property type="term" value="P:rRNA processing"/>
    <property type="evidence" value="ECO:0007669"/>
    <property type="project" value="UniProtKB-UniRule"/>
</dbReference>
<accession>A0A8C7VFF9</accession>
<evidence type="ECO:0000256" key="2">
    <source>
        <dbReference type="ARBA" id="ARBA00008105"/>
    </source>
</evidence>
<evidence type="ECO:0000256" key="3">
    <source>
        <dbReference type="ARBA" id="ARBA00022552"/>
    </source>
</evidence>
<evidence type="ECO:0000256" key="5">
    <source>
        <dbReference type="PIRNR" id="PIRNR015952"/>
    </source>
</evidence>
<keyword evidence="8" id="KW-1185">Reference proteome</keyword>
<protein>
    <recommendedName>
        <fullName evidence="5">U3 small nucleolar RNA-associated protein 11</fullName>
        <shortName evidence="5">U3 snoRNA-associated protein 11</shortName>
    </recommendedName>
</protein>
<dbReference type="Pfam" id="PF03998">
    <property type="entry name" value="Utp11"/>
    <property type="match status" value="1"/>
</dbReference>
<feature type="compositionally biased region" description="Basic and acidic residues" evidence="6">
    <location>
        <begin position="28"/>
        <end position="45"/>
    </location>
</feature>
<sequence length="233" mass="27372">MSSFRKALKSQQKKSQERSQPGFRKHLGHLEKKKDYKLRADDYHKKPNTLNPDEFYFKMVSSQLKVSHHVGLEQRRRIKRKLMRTQDIRYVEMKSKIEGLLSELHLLDADGKQKNGHAFYVGAKQKVADFDLASHLDTAPELVERVYNWPTLHTVTSKTIQGAVEPLSIKVSQDYRKHQYNILSQRIDREKKFVIGQKIQTRKDLHDKNEKVKVSKETVNASAVYKFEAKRKR</sequence>
<dbReference type="PIRSF" id="PIRSF015952">
    <property type="entry name" value="U3snoRNP11"/>
    <property type="match status" value="1"/>
</dbReference>
<name>A0A8C7VFF9_ONCMY</name>
<dbReference type="InterPro" id="IPR007144">
    <property type="entry name" value="SSU_processome_Utp11"/>
</dbReference>
<comment type="function">
    <text evidence="5">Involved in nucleolar processing of pre-18S ribosomal RNA.</text>
</comment>
<feature type="region of interest" description="Disordered" evidence="6">
    <location>
        <begin position="1"/>
        <end position="45"/>
    </location>
</feature>
<comment type="subcellular location">
    <subcellularLocation>
        <location evidence="1 5">Nucleus</location>
        <location evidence="1 5">Nucleolus</location>
    </subcellularLocation>
</comment>
<comment type="similarity">
    <text evidence="2 5">Belongs to the UTP11 family.</text>
</comment>
<reference evidence="7" key="1">
    <citation type="submission" date="2020-07" db="EMBL/GenBank/DDBJ databases">
        <title>A long reads based de novo assembly of the rainbow trout Arlee double haploid line genome.</title>
        <authorList>
            <person name="Gao G."/>
            <person name="Palti Y."/>
        </authorList>
    </citation>
    <scope>NUCLEOTIDE SEQUENCE [LARGE SCALE GENOMIC DNA]</scope>
</reference>
<dbReference type="Ensembl" id="ENSOMYT00000020892.2">
    <property type="protein sequence ID" value="ENSOMYP00000019010.2"/>
    <property type="gene ID" value="ENSOMYG00000009193.2"/>
</dbReference>
<comment type="subunit">
    <text evidence="5">Component of the ribosomal small subunit (SSU) processome.</text>
</comment>
<keyword evidence="4 5" id="KW-0539">Nucleus</keyword>
<dbReference type="GO" id="GO:0032040">
    <property type="term" value="C:small-subunit processome"/>
    <property type="evidence" value="ECO:0007669"/>
    <property type="project" value="UniProtKB-UniRule"/>
</dbReference>
<evidence type="ECO:0000313" key="7">
    <source>
        <dbReference type="Ensembl" id="ENSOMYP00000019010.2"/>
    </source>
</evidence>
<reference evidence="7" key="3">
    <citation type="submission" date="2025-09" db="UniProtKB">
        <authorList>
            <consortium name="Ensembl"/>
        </authorList>
    </citation>
    <scope>IDENTIFICATION</scope>
</reference>
<proteinExistence type="inferred from homology"/>
<dbReference type="Proteomes" id="UP000694395">
    <property type="component" value="Chromosome 3"/>
</dbReference>
<feature type="compositionally biased region" description="Basic residues" evidence="6">
    <location>
        <begin position="1"/>
        <end position="12"/>
    </location>
</feature>
<evidence type="ECO:0000256" key="4">
    <source>
        <dbReference type="ARBA" id="ARBA00023242"/>
    </source>
</evidence>
<organism evidence="7 8">
    <name type="scientific">Oncorhynchus mykiss</name>
    <name type="common">Rainbow trout</name>
    <name type="synonym">Salmo gairdneri</name>
    <dbReference type="NCBI Taxonomy" id="8022"/>
    <lineage>
        <taxon>Eukaryota</taxon>
        <taxon>Metazoa</taxon>
        <taxon>Chordata</taxon>
        <taxon>Craniata</taxon>
        <taxon>Vertebrata</taxon>
        <taxon>Euteleostomi</taxon>
        <taxon>Actinopterygii</taxon>
        <taxon>Neopterygii</taxon>
        <taxon>Teleostei</taxon>
        <taxon>Protacanthopterygii</taxon>
        <taxon>Salmoniformes</taxon>
        <taxon>Salmonidae</taxon>
        <taxon>Salmoninae</taxon>
        <taxon>Oncorhynchus</taxon>
    </lineage>
</organism>
<evidence type="ECO:0000313" key="8">
    <source>
        <dbReference type="Proteomes" id="UP000694395"/>
    </source>
</evidence>
<evidence type="ECO:0000256" key="1">
    <source>
        <dbReference type="ARBA" id="ARBA00004604"/>
    </source>
</evidence>
<dbReference type="PANTHER" id="PTHR12838">
    <property type="entry name" value="U3 SMALL NUCLEOLAR RNA-ASSOCIATED PROTEIN 11"/>
    <property type="match status" value="1"/>
</dbReference>
<dbReference type="GeneTree" id="ENSGT00390000005813"/>
<reference evidence="7" key="2">
    <citation type="submission" date="2025-08" db="UniProtKB">
        <authorList>
            <consortium name="Ensembl"/>
        </authorList>
    </citation>
    <scope>IDENTIFICATION</scope>
</reference>
<keyword evidence="3 5" id="KW-0698">rRNA processing</keyword>
<evidence type="ECO:0000256" key="6">
    <source>
        <dbReference type="SAM" id="MobiDB-lite"/>
    </source>
</evidence>
<dbReference type="AlphaFoldDB" id="A0A8C7VFF9"/>